<dbReference type="AlphaFoldDB" id="J9G6B5"/>
<sequence>MLVAGTVLTSCIDDADVTAYMTEGVRQEIGKEDPEKLFTVTVNGMYNDMQQFVDENVSHNYFGQKSFDYLSSLMGNDMIMTGRFGMSLYHYLLDYWGKIILLLVIVGVNIIG</sequence>
<name>J9G6B5_9ZZZZ</name>
<feature type="transmembrane region" description="Helical" evidence="1">
    <location>
        <begin position="88"/>
        <end position="111"/>
    </location>
</feature>
<reference evidence="2" key="1">
    <citation type="journal article" date="2012" name="PLoS ONE">
        <title>Gene sets for utilization of primary and secondary nutrition supplies in the distal gut of endangered iberian lynx.</title>
        <authorList>
            <person name="Alcaide M."/>
            <person name="Messina E."/>
            <person name="Richter M."/>
            <person name="Bargiela R."/>
            <person name="Peplies J."/>
            <person name="Huws S.A."/>
            <person name="Newbold C.J."/>
            <person name="Golyshin P.N."/>
            <person name="Simon M.A."/>
            <person name="Lopez G."/>
            <person name="Yakimov M.M."/>
            <person name="Ferrer M."/>
        </authorList>
    </citation>
    <scope>NUCLEOTIDE SEQUENCE</scope>
</reference>
<evidence type="ECO:0000256" key="1">
    <source>
        <dbReference type="SAM" id="Phobius"/>
    </source>
</evidence>
<gene>
    <name evidence="2" type="ORF">EVA_14557</name>
</gene>
<comment type="caution">
    <text evidence="2">The sequence shown here is derived from an EMBL/GenBank/DDBJ whole genome shotgun (WGS) entry which is preliminary data.</text>
</comment>
<organism evidence="2">
    <name type="scientific">gut metagenome</name>
    <dbReference type="NCBI Taxonomy" id="749906"/>
    <lineage>
        <taxon>unclassified sequences</taxon>
        <taxon>metagenomes</taxon>
        <taxon>organismal metagenomes</taxon>
    </lineage>
</organism>
<protein>
    <submittedName>
        <fullName evidence="2">Uncharacterized protein</fullName>
    </submittedName>
</protein>
<evidence type="ECO:0000313" key="2">
    <source>
        <dbReference type="EMBL" id="EJW97337.1"/>
    </source>
</evidence>
<keyword evidence="1" id="KW-0472">Membrane</keyword>
<keyword evidence="1" id="KW-0812">Transmembrane</keyword>
<dbReference type="EMBL" id="AMCI01004820">
    <property type="protein sequence ID" value="EJW97337.1"/>
    <property type="molecule type" value="Genomic_DNA"/>
</dbReference>
<keyword evidence="1" id="KW-1133">Transmembrane helix</keyword>
<proteinExistence type="predicted"/>
<accession>J9G6B5</accession>